<dbReference type="EMBL" id="UYYB01117016">
    <property type="protein sequence ID" value="VDM82313.1"/>
    <property type="molecule type" value="Genomic_DNA"/>
</dbReference>
<organism evidence="2 3">
    <name type="scientific">Strongylus vulgaris</name>
    <name type="common">Blood worm</name>
    <dbReference type="NCBI Taxonomy" id="40348"/>
    <lineage>
        <taxon>Eukaryota</taxon>
        <taxon>Metazoa</taxon>
        <taxon>Ecdysozoa</taxon>
        <taxon>Nematoda</taxon>
        <taxon>Chromadorea</taxon>
        <taxon>Rhabditida</taxon>
        <taxon>Rhabditina</taxon>
        <taxon>Rhabditomorpha</taxon>
        <taxon>Strongyloidea</taxon>
        <taxon>Strongylidae</taxon>
        <taxon>Strongylus</taxon>
    </lineage>
</organism>
<sequence>MSRSWDAQGMHYPPAQQQWAQHPSYAQPPQQQQMPPHHSQQQQQGQQAPVSGQSTVLEALINQPQYPSAPPQV</sequence>
<gene>
    <name evidence="2" type="ORF">SVUK_LOCUS17311</name>
</gene>
<name>A0A3P7JN69_STRVU</name>
<dbReference type="Proteomes" id="UP000270094">
    <property type="component" value="Unassembled WGS sequence"/>
</dbReference>
<accession>A0A3P7JN69</accession>
<evidence type="ECO:0000313" key="3">
    <source>
        <dbReference type="Proteomes" id="UP000270094"/>
    </source>
</evidence>
<keyword evidence="3" id="KW-1185">Reference proteome</keyword>
<dbReference type="AlphaFoldDB" id="A0A3P7JN69"/>
<reference evidence="2 3" key="1">
    <citation type="submission" date="2018-11" db="EMBL/GenBank/DDBJ databases">
        <authorList>
            <consortium name="Pathogen Informatics"/>
        </authorList>
    </citation>
    <scope>NUCLEOTIDE SEQUENCE [LARGE SCALE GENOMIC DNA]</scope>
</reference>
<protein>
    <submittedName>
        <fullName evidence="2">Uncharacterized protein</fullName>
    </submittedName>
</protein>
<evidence type="ECO:0000313" key="2">
    <source>
        <dbReference type="EMBL" id="VDM82313.1"/>
    </source>
</evidence>
<evidence type="ECO:0000256" key="1">
    <source>
        <dbReference type="SAM" id="MobiDB-lite"/>
    </source>
</evidence>
<feature type="compositionally biased region" description="Low complexity" evidence="1">
    <location>
        <begin position="20"/>
        <end position="53"/>
    </location>
</feature>
<feature type="region of interest" description="Disordered" evidence="1">
    <location>
        <begin position="1"/>
        <end position="73"/>
    </location>
</feature>
<proteinExistence type="predicted"/>